<protein>
    <recommendedName>
        <fullName evidence="3">PRC-barrel domain containing protein</fullName>
    </recommendedName>
</protein>
<reference evidence="1 2" key="1">
    <citation type="journal article" date="2019" name="Int. J. Syst. Evol. Microbiol.">
        <title>The Global Catalogue of Microorganisms (GCM) 10K type strain sequencing project: providing services to taxonomists for standard genome sequencing and annotation.</title>
        <authorList>
            <consortium name="The Broad Institute Genomics Platform"/>
            <consortium name="The Broad Institute Genome Sequencing Center for Infectious Disease"/>
            <person name="Wu L."/>
            <person name="Ma J."/>
        </authorList>
    </citation>
    <scope>NUCLEOTIDE SEQUENCE [LARGE SCALE GENOMIC DNA]</scope>
    <source>
        <strain evidence="1 2">DT85</strain>
    </source>
</reference>
<gene>
    <name evidence="1" type="ORF">ACFQJ4_10565</name>
</gene>
<organism evidence="1 2">
    <name type="scientific">Halosegnis marinus</name>
    <dbReference type="NCBI Taxonomy" id="3034023"/>
    <lineage>
        <taxon>Archaea</taxon>
        <taxon>Methanobacteriati</taxon>
        <taxon>Methanobacteriota</taxon>
        <taxon>Stenosarchaea group</taxon>
        <taxon>Halobacteria</taxon>
        <taxon>Halobacteriales</taxon>
        <taxon>Natronomonadaceae</taxon>
        <taxon>Halosegnis</taxon>
    </lineage>
</organism>
<evidence type="ECO:0008006" key="3">
    <source>
        <dbReference type="Google" id="ProtNLM"/>
    </source>
</evidence>
<comment type="caution">
    <text evidence="1">The sequence shown here is derived from an EMBL/GenBank/DDBJ whole genome shotgun (WGS) entry which is preliminary data.</text>
</comment>
<dbReference type="EMBL" id="JBHTAP010000001">
    <property type="protein sequence ID" value="MFC7235758.1"/>
    <property type="molecule type" value="Genomic_DNA"/>
</dbReference>
<proteinExistence type="predicted"/>
<dbReference type="RefSeq" id="WP_276233898.1">
    <property type="nucleotide sequence ID" value="NZ_CP119802.1"/>
</dbReference>
<dbReference type="GeneID" id="79267455"/>
<keyword evidence="2" id="KW-1185">Reference proteome</keyword>
<dbReference type="Proteomes" id="UP001596398">
    <property type="component" value="Unassembled WGS sequence"/>
</dbReference>
<sequence length="80" mass="8868">MVRDFKAEDKSKRVVTADGDAVGTVDMAAGSSAHIAPDEDLSRSIRRRLGWTEEGEETYRLDKSKVDSITDDEVRLKGNL</sequence>
<name>A0ABD5ZQN3_9EURY</name>
<accession>A0ABD5ZQN3</accession>
<evidence type="ECO:0000313" key="1">
    <source>
        <dbReference type="EMBL" id="MFC7235758.1"/>
    </source>
</evidence>
<dbReference type="AlphaFoldDB" id="A0ABD5ZQN3"/>
<evidence type="ECO:0000313" key="2">
    <source>
        <dbReference type="Proteomes" id="UP001596398"/>
    </source>
</evidence>